<dbReference type="InterPro" id="IPR043899">
    <property type="entry name" value="DUF5789"/>
</dbReference>
<evidence type="ECO:0000313" key="3">
    <source>
        <dbReference type="Proteomes" id="UP000183275"/>
    </source>
</evidence>
<sequence length="110" mass="12647">MADDKQGRDEQADREENRQRERELEEAKARGDEKEPLFDDESVRLGDLDEALKSHDYPTTTTELVEAYGDYELEIQGGKKPLEEVLSSTDDQTYDSAEDVRRRILGLIGR</sequence>
<evidence type="ECO:0008006" key="4">
    <source>
        <dbReference type="Google" id="ProtNLM"/>
    </source>
</evidence>
<dbReference type="GeneID" id="76263256"/>
<dbReference type="AlphaFoldDB" id="A0A1I0MAS3"/>
<dbReference type="Pfam" id="PF19102">
    <property type="entry name" value="DUF5789"/>
    <property type="match status" value="1"/>
</dbReference>
<organism evidence="2 3">
    <name type="scientific">Natrinema salifodinae</name>
    <dbReference type="NCBI Taxonomy" id="1202768"/>
    <lineage>
        <taxon>Archaea</taxon>
        <taxon>Methanobacteriati</taxon>
        <taxon>Methanobacteriota</taxon>
        <taxon>Stenosarchaea group</taxon>
        <taxon>Halobacteria</taxon>
        <taxon>Halobacteriales</taxon>
        <taxon>Natrialbaceae</taxon>
        <taxon>Natrinema</taxon>
    </lineage>
</organism>
<accession>A0A1I0MAS3</accession>
<dbReference type="Proteomes" id="UP000183275">
    <property type="component" value="Unassembled WGS sequence"/>
</dbReference>
<gene>
    <name evidence="2" type="ORF">SAMN05216285_0720</name>
</gene>
<name>A0A1I0MAS3_9EURY</name>
<feature type="region of interest" description="Disordered" evidence="1">
    <location>
        <begin position="1"/>
        <end position="43"/>
    </location>
</feature>
<protein>
    <recommendedName>
        <fullName evidence="4">DUF2795 domain-containing protein</fullName>
    </recommendedName>
</protein>
<dbReference type="OrthoDB" id="166188at2157"/>
<dbReference type="RefSeq" id="WP_074854621.1">
    <property type="nucleotide sequence ID" value="NZ_FOIS01000001.1"/>
</dbReference>
<evidence type="ECO:0000256" key="1">
    <source>
        <dbReference type="SAM" id="MobiDB-lite"/>
    </source>
</evidence>
<reference evidence="3" key="1">
    <citation type="submission" date="2016-10" db="EMBL/GenBank/DDBJ databases">
        <authorList>
            <person name="Varghese N."/>
        </authorList>
    </citation>
    <scope>NUCLEOTIDE SEQUENCE [LARGE SCALE GENOMIC DNA]</scope>
    <source>
        <strain evidence="3">CGMCC 1.12284</strain>
    </source>
</reference>
<evidence type="ECO:0000313" key="2">
    <source>
        <dbReference type="EMBL" id="SEV85402.1"/>
    </source>
</evidence>
<keyword evidence="3" id="KW-1185">Reference proteome</keyword>
<dbReference type="EMBL" id="FOIS01000001">
    <property type="protein sequence ID" value="SEV85402.1"/>
    <property type="molecule type" value="Genomic_DNA"/>
</dbReference>
<proteinExistence type="predicted"/>